<dbReference type="EMBL" id="JAUSTQ010000001">
    <property type="protein sequence ID" value="MDQ0158193.1"/>
    <property type="molecule type" value="Genomic_DNA"/>
</dbReference>
<evidence type="ECO:0000256" key="11">
    <source>
        <dbReference type="ARBA" id="ARBA00038905"/>
    </source>
</evidence>
<comment type="cofactor">
    <cofactor evidence="1">
        <name>Mg(2+)</name>
        <dbReference type="ChEBI" id="CHEBI:18420"/>
    </cofactor>
</comment>
<comment type="catalytic activity">
    <reaction evidence="10">
        <text>8-oxo-dGTP + H2O = 8-oxo-dGMP + diphosphate + H(+)</text>
        <dbReference type="Rhea" id="RHEA:31575"/>
        <dbReference type="ChEBI" id="CHEBI:15377"/>
        <dbReference type="ChEBI" id="CHEBI:15378"/>
        <dbReference type="ChEBI" id="CHEBI:33019"/>
        <dbReference type="ChEBI" id="CHEBI:63224"/>
        <dbReference type="ChEBI" id="CHEBI:77896"/>
        <dbReference type="EC" id="3.6.1.55"/>
    </reaction>
</comment>
<protein>
    <recommendedName>
        <fullName evidence="11">8-oxo-dGTP diphosphatase</fullName>
        <ecNumber evidence="11">3.6.1.55</ecNumber>
    </recommendedName>
</protein>
<name>A0ABT9VB67_9BACI</name>
<dbReference type="PROSITE" id="PS51462">
    <property type="entry name" value="NUDIX"/>
    <property type="match status" value="1"/>
</dbReference>
<evidence type="ECO:0000256" key="7">
    <source>
        <dbReference type="ARBA" id="ARBA00022801"/>
    </source>
</evidence>
<keyword evidence="14" id="KW-1185">Reference proteome</keyword>
<evidence type="ECO:0000313" key="14">
    <source>
        <dbReference type="Proteomes" id="UP001224359"/>
    </source>
</evidence>
<dbReference type="EC" id="3.6.1.55" evidence="11"/>
<evidence type="ECO:0000313" key="13">
    <source>
        <dbReference type="EMBL" id="MDQ0158193.1"/>
    </source>
</evidence>
<dbReference type="Pfam" id="PF00293">
    <property type="entry name" value="NUDIX"/>
    <property type="match status" value="1"/>
</dbReference>
<evidence type="ECO:0000256" key="8">
    <source>
        <dbReference type="ARBA" id="ARBA00022842"/>
    </source>
</evidence>
<evidence type="ECO:0000256" key="5">
    <source>
        <dbReference type="ARBA" id="ARBA00022723"/>
    </source>
</evidence>
<evidence type="ECO:0000256" key="4">
    <source>
        <dbReference type="ARBA" id="ARBA00022705"/>
    </source>
</evidence>
<dbReference type="CDD" id="cd03425">
    <property type="entry name" value="NUDIX_MutT_NudA_like"/>
    <property type="match status" value="1"/>
</dbReference>
<keyword evidence="9" id="KW-0234">DNA repair</keyword>
<proteinExistence type="inferred from homology"/>
<organism evidence="13 14">
    <name type="scientific">Alkalibacillus salilacus</name>
    <dbReference type="NCBI Taxonomy" id="284582"/>
    <lineage>
        <taxon>Bacteria</taxon>
        <taxon>Bacillati</taxon>
        <taxon>Bacillota</taxon>
        <taxon>Bacilli</taxon>
        <taxon>Bacillales</taxon>
        <taxon>Bacillaceae</taxon>
        <taxon>Alkalibacillus</taxon>
    </lineage>
</organism>
<dbReference type="SUPFAM" id="SSF55811">
    <property type="entry name" value="Nudix"/>
    <property type="match status" value="1"/>
</dbReference>
<evidence type="ECO:0000256" key="9">
    <source>
        <dbReference type="ARBA" id="ARBA00023204"/>
    </source>
</evidence>
<evidence type="ECO:0000256" key="6">
    <source>
        <dbReference type="ARBA" id="ARBA00022763"/>
    </source>
</evidence>
<comment type="caution">
    <text evidence="13">The sequence shown here is derived from an EMBL/GenBank/DDBJ whole genome shotgun (WGS) entry which is preliminary data.</text>
</comment>
<keyword evidence="4" id="KW-0235">DNA replication</keyword>
<evidence type="ECO:0000256" key="1">
    <source>
        <dbReference type="ARBA" id="ARBA00001946"/>
    </source>
</evidence>
<dbReference type="Proteomes" id="UP001224359">
    <property type="component" value="Unassembled WGS sequence"/>
</dbReference>
<dbReference type="InterPro" id="IPR015797">
    <property type="entry name" value="NUDIX_hydrolase-like_dom_sf"/>
</dbReference>
<evidence type="ECO:0000256" key="10">
    <source>
        <dbReference type="ARBA" id="ARBA00035861"/>
    </source>
</evidence>
<reference evidence="13 14" key="1">
    <citation type="submission" date="2023-07" db="EMBL/GenBank/DDBJ databases">
        <title>Genomic Encyclopedia of Type Strains, Phase IV (KMG-IV): sequencing the most valuable type-strain genomes for metagenomic binning, comparative biology and taxonomic classification.</title>
        <authorList>
            <person name="Goeker M."/>
        </authorList>
    </citation>
    <scope>NUCLEOTIDE SEQUENCE [LARGE SCALE GENOMIC DNA]</scope>
    <source>
        <strain evidence="13 14">DSM 16460</strain>
    </source>
</reference>
<keyword evidence="6" id="KW-0227">DNA damage</keyword>
<keyword evidence="3" id="KW-0515">Mutator protein</keyword>
<dbReference type="RefSeq" id="WP_306973711.1">
    <property type="nucleotide sequence ID" value="NZ_JAUSTQ010000001.1"/>
</dbReference>
<accession>A0ABT9VB67</accession>
<evidence type="ECO:0000259" key="12">
    <source>
        <dbReference type="PROSITE" id="PS51462"/>
    </source>
</evidence>
<feature type="domain" description="Nudix hydrolase" evidence="12">
    <location>
        <begin position="3"/>
        <end position="127"/>
    </location>
</feature>
<dbReference type="PANTHER" id="PTHR47707:SF1">
    <property type="entry name" value="NUDIX HYDROLASE FAMILY PROTEIN"/>
    <property type="match status" value="1"/>
</dbReference>
<dbReference type="PANTHER" id="PTHR47707">
    <property type="entry name" value="8-OXO-DGTP DIPHOSPHATASE"/>
    <property type="match status" value="1"/>
</dbReference>
<dbReference type="GO" id="GO:0035539">
    <property type="term" value="F:8-oxo-7,8-dihydrodeoxyguanosine triphosphate pyrophosphatase activity"/>
    <property type="evidence" value="ECO:0007669"/>
    <property type="project" value="UniProtKB-EC"/>
</dbReference>
<dbReference type="Gene3D" id="3.90.79.10">
    <property type="entry name" value="Nucleoside Triphosphate Pyrophosphohydrolase"/>
    <property type="match status" value="1"/>
</dbReference>
<sequence length="136" mass="15485">MKKDIYVVGAVIIKDDKILCAQRGNKSTLAYKWEFPGGKVETDETPQDALRREIDEEFQCPIHIGDQVEHTVYEYDFGVIHLTTFYCTLVEGEPILTEHVKIDWLAANELSLLDWAPADIPAIEQIELDFSVKNSS</sequence>
<keyword evidence="7 13" id="KW-0378">Hydrolase</keyword>
<evidence type="ECO:0000256" key="3">
    <source>
        <dbReference type="ARBA" id="ARBA00022457"/>
    </source>
</evidence>
<keyword evidence="8" id="KW-0460">Magnesium</keyword>
<dbReference type="InterPro" id="IPR047127">
    <property type="entry name" value="MutT-like"/>
</dbReference>
<evidence type="ECO:0000256" key="2">
    <source>
        <dbReference type="ARBA" id="ARBA00005582"/>
    </source>
</evidence>
<keyword evidence="5" id="KW-0479">Metal-binding</keyword>
<gene>
    <name evidence="13" type="ORF">J2S77_000143</name>
</gene>
<dbReference type="InterPro" id="IPR000086">
    <property type="entry name" value="NUDIX_hydrolase_dom"/>
</dbReference>
<comment type="similarity">
    <text evidence="2">Belongs to the Nudix hydrolase family.</text>
</comment>